<organism evidence="2 3">
    <name type="scientific">Mycobacterium stomatepiae</name>
    <dbReference type="NCBI Taxonomy" id="470076"/>
    <lineage>
        <taxon>Bacteria</taxon>
        <taxon>Bacillati</taxon>
        <taxon>Actinomycetota</taxon>
        <taxon>Actinomycetes</taxon>
        <taxon>Mycobacteriales</taxon>
        <taxon>Mycobacteriaceae</taxon>
        <taxon>Mycobacterium</taxon>
        <taxon>Mycobacterium simiae complex</taxon>
    </lineage>
</organism>
<dbReference type="AlphaFoldDB" id="A0A7I7Q977"/>
<accession>A0A7I7Q977</accession>
<feature type="region of interest" description="Disordered" evidence="1">
    <location>
        <begin position="1"/>
        <end position="20"/>
    </location>
</feature>
<evidence type="ECO:0000256" key="1">
    <source>
        <dbReference type="SAM" id="MobiDB-lite"/>
    </source>
</evidence>
<evidence type="ECO:0000313" key="2">
    <source>
        <dbReference type="EMBL" id="BBY22843.1"/>
    </source>
</evidence>
<keyword evidence="3" id="KW-1185">Reference proteome</keyword>
<protein>
    <submittedName>
        <fullName evidence="2">Uncharacterized protein</fullName>
    </submittedName>
</protein>
<dbReference type="KEGG" id="msto:MSTO_30480"/>
<sequence length="58" mass="6003">MPVVAAVPTAPARADPTRVAADPIRAAAGVGPIRPARAEAADPTGPRSPHPRQYLLRQ</sequence>
<evidence type="ECO:0000313" key="3">
    <source>
        <dbReference type="Proteomes" id="UP000467130"/>
    </source>
</evidence>
<feature type="region of interest" description="Disordered" evidence="1">
    <location>
        <begin position="30"/>
        <end position="58"/>
    </location>
</feature>
<reference evidence="2 3" key="1">
    <citation type="journal article" date="2019" name="Emerg. Microbes Infect.">
        <title>Comprehensive subspecies identification of 175 nontuberculous mycobacteria species based on 7547 genomic profiles.</title>
        <authorList>
            <person name="Matsumoto Y."/>
            <person name="Kinjo T."/>
            <person name="Motooka D."/>
            <person name="Nabeya D."/>
            <person name="Jung N."/>
            <person name="Uechi K."/>
            <person name="Horii T."/>
            <person name="Iida T."/>
            <person name="Fujita J."/>
            <person name="Nakamura S."/>
        </authorList>
    </citation>
    <scope>NUCLEOTIDE SEQUENCE [LARGE SCALE GENOMIC DNA]</scope>
    <source>
        <strain evidence="2 3">JCM 17783</strain>
    </source>
</reference>
<dbReference type="EMBL" id="AP022587">
    <property type="protein sequence ID" value="BBY22843.1"/>
    <property type="molecule type" value="Genomic_DNA"/>
</dbReference>
<dbReference type="Proteomes" id="UP000467130">
    <property type="component" value="Chromosome"/>
</dbReference>
<gene>
    <name evidence="2" type="ORF">MSTO_30480</name>
</gene>
<proteinExistence type="predicted"/>
<name>A0A7I7Q977_9MYCO</name>